<evidence type="ECO:0000313" key="3">
    <source>
        <dbReference type="Proteomes" id="UP000320722"/>
    </source>
</evidence>
<dbReference type="EMBL" id="CP036347">
    <property type="protein sequence ID" value="QDU04895.1"/>
    <property type="molecule type" value="Genomic_DNA"/>
</dbReference>
<protein>
    <submittedName>
        <fullName evidence="2">Uncharacterized protein</fullName>
    </submittedName>
</protein>
<accession>A0A517WI07</accession>
<evidence type="ECO:0000313" key="2">
    <source>
        <dbReference type="EMBL" id="QDU04895.1"/>
    </source>
</evidence>
<keyword evidence="1" id="KW-1133">Transmembrane helix</keyword>
<proteinExistence type="predicted"/>
<feature type="transmembrane region" description="Helical" evidence="1">
    <location>
        <begin position="12"/>
        <end position="29"/>
    </location>
</feature>
<dbReference type="RefSeq" id="WP_145042739.1">
    <property type="nucleotide sequence ID" value="NZ_CP036347.1"/>
</dbReference>
<keyword evidence="1" id="KW-0472">Membrane</keyword>
<reference evidence="2 3" key="1">
    <citation type="submission" date="2019-02" db="EMBL/GenBank/DDBJ databases">
        <title>Deep-cultivation of Planctomycetes and their phenomic and genomic characterization uncovers novel biology.</title>
        <authorList>
            <person name="Wiegand S."/>
            <person name="Jogler M."/>
            <person name="Boedeker C."/>
            <person name="Pinto D."/>
            <person name="Vollmers J."/>
            <person name="Rivas-Marin E."/>
            <person name="Kohn T."/>
            <person name="Peeters S.H."/>
            <person name="Heuer A."/>
            <person name="Rast P."/>
            <person name="Oberbeckmann S."/>
            <person name="Bunk B."/>
            <person name="Jeske O."/>
            <person name="Meyerdierks A."/>
            <person name="Storesund J.E."/>
            <person name="Kallscheuer N."/>
            <person name="Luecker S."/>
            <person name="Lage O.M."/>
            <person name="Pohl T."/>
            <person name="Merkel B.J."/>
            <person name="Hornburger P."/>
            <person name="Mueller R.-W."/>
            <person name="Bruemmer F."/>
            <person name="Labrenz M."/>
            <person name="Spormann A.M."/>
            <person name="Op den Camp H."/>
            <person name="Overmann J."/>
            <person name="Amann R."/>
            <person name="Jetten M.S.M."/>
            <person name="Mascher T."/>
            <person name="Medema M.H."/>
            <person name="Devos D.P."/>
            <person name="Kaster A.-K."/>
            <person name="Ovreas L."/>
            <person name="Rohde M."/>
            <person name="Galperin M.Y."/>
            <person name="Jogler C."/>
        </authorList>
    </citation>
    <scope>NUCLEOTIDE SEQUENCE [LARGE SCALE GENOMIC DNA]</scope>
    <source>
        <strain evidence="2 3">V6</strain>
    </source>
</reference>
<keyword evidence="1" id="KW-0812">Transmembrane</keyword>
<feature type="transmembrane region" description="Helical" evidence="1">
    <location>
        <begin position="49"/>
        <end position="69"/>
    </location>
</feature>
<dbReference type="Proteomes" id="UP000320722">
    <property type="component" value="Chromosome"/>
</dbReference>
<gene>
    <name evidence="2" type="ORF">V6x_46260</name>
</gene>
<organism evidence="2 3">
    <name type="scientific">Gimesia chilikensis</name>
    <dbReference type="NCBI Taxonomy" id="2605989"/>
    <lineage>
        <taxon>Bacteria</taxon>
        <taxon>Pseudomonadati</taxon>
        <taxon>Planctomycetota</taxon>
        <taxon>Planctomycetia</taxon>
        <taxon>Planctomycetales</taxon>
        <taxon>Planctomycetaceae</taxon>
        <taxon>Gimesia</taxon>
    </lineage>
</organism>
<name>A0A517WI07_9PLAN</name>
<sequence>MREPQRIYRSLWIHLAGFAVSFAFVLIYLKQLLTQNGFAEWTTAGVWAFSLFLFLVVIPAGCLTLYLALTRKPLLVVGEDYVEVSSYCFPFLKARLKRADILDVKTDWVRLGGDQHSDLAFFLTAEAYEQLSQRRIWRKKDPRRKVLYWTFTNARIDPLEAVNLIVIRMSLATLKCITK</sequence>
<evidence type="ECO:0000256" key="1">
    <source>
        <dbReference type="SAM" id="Phobius"/>
    </source>
</evidence>
<dbReference type="AlphaFoldDB" id="A0A517WI07"/>